<dbReference type="AlphaFoldDB" id="A0AA38LY78"/>
<comment type="caution">
    <text evidence="1">The sequence shown here is derived from an EMBL/GenBank/DDBJ whole genome shotgun (WGS) entry which is preliminary data.</text>
</comment>
<dbReference type="RefSeq" id="XP_052949390.1">
    <property type="nucleotide sequence ID" value="XM_053090847.1"/>
</dbReference>
<evidence type="ECO:0000313" key="1">
    <source>
        <dbReference type="EMBL" id="KAI9639613.1"/>
    </source>
</evidence>
<protein>
    <submittedName>
        <fullName evidence="1">Uncharacterized protein</fullName>
    </submittedName>
</protein>
<dbReference type="EMBL" id="JAKWFO010000001">
    <property type="protein sequence ID" value="KAI9639613.1"/>
    <property type="molecule type" value="Genomic_DNA"/>
</dbReference>
<reference evidence="1" key="1">
    <citation type="journal article" date="2022" name="G3 (Bethesda)">
        <title>High quality genome of the basidiomycete yeast Dioszegia hungarica PDD-24b-2 isolated from cloud water.</title>
        <authorList>
            <person name="Jarrige D."/>
            <person name="Haridas S."/>
            <person name="Bleykasten-Grosshans C."/>
            <person name="Joly M."/>
            <person name="Nadalig T."/>
            <person name="Sancelme M."/>
            <person name="Vuilleumier S."/>
            <person name="Grigoriev I.V."/>
            <person name="Amato P."/>
            <person name="Bringel F."/>
        </authorList>
    </citation>
    <scope>NUCLEOTIDE SEQUENCE</scope>
    <source>
        <strain evidence="1">PDD-24b-2</strain>
    </source>
</reference>
<accession>A0AA38LY78</accession>
<sequence>MPEALGAASKALVRPVHGRRHLQERRRNEAQELATRSTPLAHSFEIGGKAARAAYDNQEVMRHILELVDRSTLISLFRLEKAALGMVAEVVYEEIHVDSARRMNGQKNNRHLIYCASVKSLDYSPLPSTENPSVAAARHWLDDRPVRFNPKTVHSAVTKWRKRFPQLRTLRFLNPPNAEDDAYEIDIYFDRIIVHLLSRHTFDQLPPGPEWKSATISACASFTHGPGSIPVREVGQTGYIATLISINGSRAYESTKASPSQCPFGSFFACATRRAGEIGEPITEMSLPIDYLADNDNGPLMVKRVQLLAASVGPCLRTLDLHLIDAHVKKAADWTQMIATLDQVFPLLEHLILTGILPWYALGPPLDGMRSLRTLTLEAYCTQAELAEYVCRLGSGPCIYHNLSLKSARESEDFNNLVAEYRSRYLSEK</sequence>
<organism evidence="1 2">
    <name type="scientific">Dioszegia hungarica</name>
    <dbReference type="NCBI Taxonomy" id="4972"/>
    <lineage>
        <taxon>Eukaryota</taxon>
        <taxon>Fungi</taxon>
        <taxon>Dikarya</taxon>
        <taxon>Basidiomycota</taxon>
        <taxon>Agaricomycotina</taxon>
        <taxon>Tremellomycetes</taxon>
        <taxon>Tremellales</taxon>
        <taxon>Bulleribasidiaceae</taxon>
        <taxon>Dioszegia</taxon>
    </lineage>
</organism>
<dbReference type="GeneID" id="77730052"/>
<name>A0AA38LY78_9TREE</name>
<proteinExistence type="predicted"/>
<keyword evidence="2" id="KW-1185">Reference proteome</keyword>
<evidence type="ECO:0000313" key="2">
    <source>
        <dbReference type="Proteomes" id="UP001164286"/>
    </source>
</evidence>
<dbReference type="Proteomes" id="UP001164286">
    <property type="component" value="Unassembled WGS sequence"/>
</dbReference>
<gene>
    <name evidence="1" type="ORF">MKK02DRAFT_39935</name>
</gene>